<dbReference type="Pfam" id="PF13376">
    <property type="entry name" value="OmdA"/>
    <property type="match status" value="1"/>
</dbReference>
<dbReference type="OrthoDB" id="9796999at2"/>
<evidence type="ECO:0008006" key="3">
    <source>
        <dbReference type="Google" id="ProtNLM"/>
    </source>
</evidence>
<proteinExistence type="predicted"/>
<dbReference type="AlphaFoldDB" id="A0A179DBQ2"/>
<dbReference type="EMBL" id="LWHJ01000030">
    <property type="protein sequence ID" value="OAQ38476.1"/>
    <property type="molecule type" value="Genomic_DNA"/>
</dbReference>
<name>A0A179DBQ2_9SPHI</name>
<dbReference type="STRING" id="1826909.A5893_13705"/>
<evidence type="ECO:0000313" key="2">
    <source>
        <dbReference type="Proteomes" id="UP000078459"/>
    </source>
</evidence>
<accession>A0A179DBQ2</accession>
<organism evidence="1 2">
    <name type="scientific">Pedobacter psychrophilus</name>
    <dbReference type="NCBI Taxonomy" id="1826909"/>
    <lineage>
        <taxon>Bacteria</taxon>
        <taxon>Pseudomonadati</taxon>
        <taxon>Bacteroidota</taxon>
        <taxon>Sphingobacteriia</taxon>
        <taxon>Sphingobacteriales</taxon>
        <taxon>Sphingobacteriaceae</taxon>
        <taxon>Pedobacter</taxon>
    </lineage>
</organism>
<sequence length="192" mass="22367">MIKTENFEKIEVTSSSELREWLLKNHSQKESVWLVTFKKEIKEKYVSVQEVLDQLLCFGWIDGIRRKLDDERTMQLIAPRKVEHWAQTYKVRFAKLEKEGLVHQSGLSSVIASKQSGLWNFMDDVDNLIIPPDLHTSLIENPSAFNYFESLSPSNKRFVLRYIKLAKTKETRSKRIVQTVTLSAQNKKIPGL</sequence>
<protein>
    <recommendedName>
        <fullName evidence="3">Bacteriocin-protection protein</fullName>
    </recommendedName>
</protein>
<reference evidence="1 2" key="2">
    <citation type="submission" date="2016-06" db="EMBL/GenBank/DDBJ databases">
        <title>Pedobacter psychrophilus sp. nov., isolated from Antarctic fragmentary rock.</title>
        <authorList>
            <person name="Svec P."/>
        </authorList>
    </citation>
    <scope>NUCLEOTIDE SEQUENCE [LARGE SCALE GENOMIC DNA]</scope>
    <source>
        <strain evidence="1 2">CCM 8644</strain>
    </source>
</reference>
<dbReference type="RefSeq" id="WP_068823247.1">
    <property type="nucleotide sequence ID" value="NZ_LWHJ01000030.1"/>
</dbReference>
<dbReference type="Proteomes" id="UP000078459">
    <property type="component" value="Unassembled WGS sequence"/>
</dbReference>
<comment type="caution">
    <text evidence="1">The sequence shown here is derived from an EMBL/GenBank/DDBJ whole genome shotgun (WGS) entry which is preliminary data.</text>
</comment>
<keyword evidence="2" id="KW-1185">Reference proteome</keyword>
<gene>
    <name evidence="1" type="ORF">A5893_13705</name>
</gene>
<reference evidence="1 2" key="1">
    <citation type="submission" date="2016-04" db="EMBL/GenBank/DDBJ databases">
        <authorList>
            <person name="Evans L.H."/>
            <person name="Alamgir A."/>
            <person name="Owens N."/>
            <person name="Weber N.D."/>
            <person name="Virtaneva K."/>
            <person name="Barbian K."/>
            <person name="Babar A."/>
            <person name="Rosenke K."/>
        </authorList>
    </citation>
    <scope>NUCLEOTIDE SEQUENCE [LARGE SCALE GENOMIC DNA]</scope>
    <source>
        <strain evidence="1 2">CCM 8644</strain>
    </source>
</reference>
<evidence type="ECO:0000313" key="1">
    <source>
        <dbReference type="EMBL" id="OAQ38476.1"/>
    </source>
</evidence>